<keyword evidence="7" id="KW-0732">Signal</keyword>
<organism evidence="10 11">
    <name type="scientific">Dimorphilus gyrociliatus</name>
    <dbReference type="NCBI Taxonomy" id="2664684"/>
    <lineage>
        <taxon>Eukaryota</taxon>
        <taxon>Metazoa</taxon>
        <taxon>Spiralia</taxon>
        <taxon>Lophotrochozoa</taxon>
        <taxon>Annelida</taxon>
        <taxon>Polychaeta</taxon>
        <taxon>Polychaeta incertae sedis</taxon>
        <taxon>Dinophilidae</taxon>
        <taxon>Dimorphilus</taxon>
    </lineage>
</organism>
<dbReference type="InterPro" id="IPR036880">
    <property type="entry name" value="Kunitz_BPTI_sf"/>
</dbReference>
<keyword evidence="5" id="KW-0722">Serine protease inhibitor</keyword>
<feature type="domain" description="BPTI/Kunitz inhibitor" evidence="8">
    <location>
        <begin position="121"/>
        <end position="171"/>
    </location>
</feature>
<keyword evidence="6" id="KW-0472">Membrane</keyword>
<evidence type="ECO:0000259" key="8">
    <source>
        <dbReference type="PROSITE" id="PS50279"/>
    </source>
</evidence>
<evidence type="ECO:0000256" key="7">
    <source>
        <dbReference type="SAM" id="SignalP"/>
    </source>
</evidence>
<feature type="signal peptide" evidence="7">
    <location>
        <begin position="1"/>
        <end position="17"/>
    </location>
</feature>
<dbReference type="InterPro" id="IPR002223">
    <property type="entry name" value="Kunitz_BPTI"/>
</dbReference>
<dbReference type="GO" id="GO:0005576">
    <property type="term" value="C:extracellular region"/>
    <property type="evidence" value="ECO:0007669"/>
    <property type="project" value="UniProtKB-SubCell"/>
</dbReference>
<evidence type="ECO:0000256" key="2">
    <source>
        <dbReference type="ARBA" id="ARBA00008768"/>
    </source>
</evidence>
<dbReference type="Proteomes" id="UP000549394">
    <property type="component" value="Unassembled WGS sequence"/>
</dbReference>
<evidence type="ECO:0000313" key="10">
    <source>
        <dbReference type="EMBL" id="CAD5122215.1"/>
    </source>
</evidence>
<dbReference type="Gene3D" id="4.10.410.10">
    <property type="entry name" value="Pancreatic trypsin inhibitor Kunitz domain"/>
    <property type="match status" value="1"/>
</dbReference>
<evidence type="ECO:0000256" key="3">
    <source>
        <dbReference type="ARBA" id="ARBA00022525"/>
    </source>
</evidence>
<name>A0A7I8W5Y7_9ANNE</name>
<keyword evidence="6" id="KW-0812">Transmembrane</keyword>
<dbReference type="PROSITE" id="PS51252">
    <property type="entry name" value="ANTISTASIN"/>
    <property type="match status" value="2"/>
</dbReference>
<feature type="domain" description="Antistasin-like" evidence="9">
    <location>
        <begin position="167"/>
        <end position="200"/>
    </location>
</feature>
<sequence length="431" mass="49050">MEKIIFLVFASSLFANATVILDKDCEETANIHTCQEGYEIVSSFIDERVCWIKNCRKCPEIEIGCLFGPLTFEKNTCKPKCKPNPCDVANCPPGYGCRLSYRTQNGIREYYSRCYERERVCFQPHTKDDCGKNITRYYYNDDVKDCLPFIDTGCGKSENNHVSLQSCRKSCYGYRCKLFRCRSCPHGYKYDEKDCQTCECLPSPRICSKISCNVCPIGYKKDRFGCQTCECLEAPMALKCIQIDQEGKTFQIDNPNYFYDRVDKRGCTAGPRGYSSLDDCQKSCQGRTPLICKSKKCNSICKYRAIDKYGCPTCVCPKVDTCKNVKCASGHICKIQILNDGFYNEIFKCVEDGEFIEYIEQIGQIKDIPRRNIPYSPLEKIHKKIKEISTRSLIAIAIGFGLALTAVITTIVFISSGKYKTLKNDTKHPLA</sequence>
<dbReference type="SUPFAM" id="SSF57262">
    <property type="entry name" value="Leech antihemostatic proteins"/>
    <property type="match status" value="1"/>
</dbReference>
<feature type="chain" id="PRO_5029531491" evidence="7">
    <location>
        <begin position="18"/>
        <end position="431"/>
    </location>
</feature>
<evidence type="ECO:0000256" key="5">
    <source>
        <dbReference type="ARBA" id="ARBA00022900"/>
    </source>
</evidence>
<keyword evidence="3" id="KW-0964">Secreted</keyword>
<accession>A0A7I8W5Y7</accession>
<evidence type="ECO:0000256" key="1">
    <source>
        <dbReference type="ARBA" id="ARBA00004613"/>
    </source>
</evidence>
<comment type="subcellular location">
    <subcellularLocation>
        <location evidence="1">Secreted</location>
    </subcellularLocation>
</comment>
<evidence type="ECO:0000259" key="9">
    <source>
        <dbReference type="PROSITE" id="PS51252"/>
    </source>
</evidence>
<reference evidence="10 11" key="1">
    <citation type="submission" date="2020-08" db="EMBL/GenBank/DDBJ databases">
        <authorList>
            <person name="Hejnol A."/>
        </authorList>
    </citation>
    <scope>NUCLEOTIDE SEQUENCE [LARGE SCALE GENOMIC DNA]</scope>
</reference>
<dbReference type="Pfam" id="PF02822">
    <property type="entry name" value="Antistasin"/>
    <property type="match status" value="1"/>
</dbReference>
<comment type="caution">
    <text evidence="10">The sequence shown here is derived from an EMBL/GenBank/DDBJ whole genome shotgun (WGS) entry which is preliminary data.</text>
</comment>
<dbReference type="GO" id="GO:0004867">
    <property type="term" value="F:serine-type endopeptidase inhibitor activity"/>
    <property type="evidence" value="ECO:0007669"/>
    <property type="project" value="UniProtKB-KW"/>
</dbReference>
<evidence type="ECO:0000313" key="11">
    <source>
        <dbReference type="Proteomes" id="UP000549394"/>
    </source>
</evidence>
<dbReference type="PROSITE" id="PS50279">
    <property type="entry name" value="BPTI_KUNITZ_2"/>
    <property type="match status" value="1"/>
</dbReference>
<dbReference type="InterPro" id="IPR011061">
    <property type="entry name" value="Hirudin/antistatin"/>
</dbReference>
<protein>
    <submittedName>
        <fullName evidence="10">DgyrCDS10666</fullName>
    </submittedName>
</protein>
<dbReference type="SMART" id="SM00131">
    <property type="entry name" value="KU"/>
    <property type="match status" value="1"/>
</dbReference>
<gene>
    <name evidence="10" type="ORF">DGYR_LOCUS10050</name>
</gene>
<dbReference type="InterPro" id="IPR004094">
    <property type="entry name" value="Antistasin-like"/>
</dbReference>
<keyword evidence="11" id="KW-1185">Reference proteome</keyword>
<keyword evidence="6" id="KW-1133">Transmembrane helix</keyword>
<feature type="transmembrane region" description="Helical" evidence="6">
    <location>
        <begin position="393"/>
        <end position="414"/>
    </location>
</feature>
<feature type="domain" description="Antistasin-like" evidence="9">
    <location>
        <begin position="200"/>
        <end position="231"/>
    </location>
</feature>
<dbReference type="SUPFAM" id="SSF57362">
    <property type="entry name" value="BPTI-like"/>
    <property type="match status" value="1"/>
</dbReference>
<dbReference type="EMBL" id="CAJFCJ010000016">
    <property type="protein sequence ID" value="CAD5122215.1"/>
    <property type="molecule type" value="Genomic_DNA"/>
</dbReference>
<dbReference type="Pfam" id="PF00014">
    <property type="entry name" value="Kunitz_BPTI"/>
    <property type="match status" value="1"/>
</dbReference>
<proteinExistence type="inferred from homology"/>
<dbReference type="AlphaFoldDB" id="A0A7I8W5Y7"/>
<dbReference type="OrthoDB" id="10021323at2759"/>
<keyword evidence="4" id="KW-0646">Protease inhibitor</keyword>
<evidence type="ECO:0000256" key="4">
    <source>
        <dbReference type="ARBA" id="ARBA00022690"/>
    </source>
</evidence>
<dbReference type="Gene3D" id="2.10.22.10">
    <property type="entry name" value="Antistasin, domain 1"/>
    <property type="match status" value="1"/>
</dbReference>
<comment type="similarity">
    <text evidence="2">Belongs to the protease inhibitor I15 (antistasin) family.</text>
</comment>
<evidence type="ECO:0000256" key="6">
    <source>
        <dbReference type="SAM" id="Phobius"/>
    </source>
</evidence>